<dbReference type="Pfam" id="PF00092">
    <property type="entry name" value="VWA"/>
    <property type="match status" value="1"/>
</dbReference>
<evidence type="ECO:0000313" key="5">
    <source>
        <dbReference type="EMBL" id="KAK7095220.1"/>
    </source>
</evidence>
<gene>
    <name evidence="5" type="ORF">V1264_006658</name>
</gene>
<dbReference type="PANTHER" id="PTHR24020">
    <property type="entry name" value="COLLAGEN ALPHA"/>
    <property type="match status" value="1"/>
</dbReference>
<dbReference type="InterPro" id="IPR050525">
    <property type="entry name" value="ECM_Assembly_Org"/>
</dbReference>
<dbReference type="SUPFAM" id="SSF57625">
    <property type="entry name" value="Invertebrate chitin-binding proteins"/>
    <property type="match status" value="3"/>
</dbReference>
<comment type="caution">
    <text evidence="5">The sequence shown here is derived from an EMBL/GenBank/DDBJ whole genome shotgun (WGS) entry which is preliminary data.</text>
</comment>
<dbReference type="GO" id="GO:0005576">
    <property type="term" value="C:extracellular region"/>
    <property type="evidence" value="ECO:0007669"/>
    <property type="project" value="InterPro"/>
</dbReference>
<evidence type="ECO:0000256" key="2">
    <source>
        <dbReference type="SAM" id="SignalP"/>
    </source>
</evidence>
<dbReference type="SMART" id="SM00327">
    <property type="entry name" value="VWA"/>
    <property type="match status" value="1"/>
</dbReference>
<dbReference type="InterPro" id="IPR002557">
    <property type="entry name" value="Chitin-bd_dom"/>
</dbReference>
<feature type="domain" description="Chitin-binding type-2" evidence="4">
    <location>
        <begin position="522"/>
        <end position="583"/>
    </location>
</feature>
<dbReference type="CDD" id="cd01450">
    <property type="entry name" value="vWFA_subfamily_ECM"/>
    <property type="match status" value="1"/>
</dbReference>
<feature type="region of interest" description="Disordered" evidence="1">
    <location>
        <begin position="575"/>
        <end position="603"/>
    </location>
</feature>
<dbReference type="Gene3D" id="3.40.50.410">
    <property type="entry name" value="von Willebrand factor, type A domain"/>
    <property type="match status" value="1"/>
</dbReference>
<dbReference type="GO" id="GO:0008061">
    <property type="term" value="F:chitin binding"/>
    <property type="evidence" value="ECO:0007669"/>
    <property type="project" value="InterPro"/>
</dbReference>
<feature type="domain" description="VWFA" evidence="3">
    <location>
        <begin position="187"/>
        <end position="361"/>
    </location>
</feature>
<protein>
    <submittedName>
        <fullName evidence="5">Uncharacterized protein</fullName>
    </submittedName>
</protein>
<evidence type="ECO:0000256" key="1">
    <source>
        <dbReference type="SAM" id="MobiDB-lite"/>
    </source>
</evidence>
<dbReference type="PRINTS" id="PR00453">
    <property type="entry name" value="VWFADOMAIN"/>
</dbReference>
<dbReference type="InterPro" id="IPR002035">
    <property type="entry name" value="VWF_A"/>
</dbReference>
<dbReference type="SUPFAM" id="SSF53300">
    <property type="entry name" value="vWA-like"/>
    <property type="match status" value="1"/>
</dbReference>
<dbReference type="Gene3D" id="2.170.140.10">
    <property type="entry name" value="Chitin binding domain"/>
    <property type="match status" value="1"/>
</dbReference>
<dbReference type="Proteomes" id="UP001374579">
    <property type="component" value="Unassembled WGS sequence"/>
</dbReference>
<dbReference type="PROSITE" id="PS50234">
    <property type="entry name" value="VWFA"/>
    <property type="match status" value="1"/>
</dbReference>
<sequence length="739" mass="79318">MAFSAACVALVVASVLTLCQGQGQDTTKTPGAFGSSVVDAVVERIRSRCVFSEDRLFLRRVAHVASRDGADSATYRPNFNGGIWKINETMFDATKACSNVYIRSACNNISSSFGIDWPAVTWSDLRKPLYSGLAAALSTLLTLRSQTMPGSITEQADLWVKMYGEQRETFINNADLATTVECKNKMDLLFLLDSSGSVSSSDFQLMLKFAADVIDAMPISTESVLVAGISFSSSVQIHFNFNDYSTKAQARSKMLNINKVSGGTYTYLGLNRAATTLYSSSAGARSDAKKVVVLVTDGRSSSFSATNQSAQALKDLGTTVFAVGVGGYRLNELQAAASDPICSHVLTLISFDHIQAILDGIQKSTCEANIKVTKTKVVNGTLTNTTTTTPAEAKVPGNKETIEASTSCGILDIYVSTADPKPGPAVHDDRYRATPDAPATLTVTETLPSGTTLFISVVGTRLPASAAALRNCSNYTWTLGVVPKKKITVICKENGVRRPCTNSDVVKAKLCDKKVDSDYPVDNPCTTSNLEKGLLRHPYPYDPTKFLQCDMKGNNYITLCPRGVTFNTRTRECGFTSPGGASTPQANEQDRNSTNSTSYTPVPPVSSNVGNPCTVRALAKNEFYHTHSSDEAKFIQCDEWGKAWVKACAPSTIWSQSHYTCIKKAKASTRTSGPTVTCSASDNYLPDPCDHHAYYRCVHQQATGVVCHPASLFFNPVAKVCGFVDSNAAAIPASCNASG</sequence>
<feature type="signal peptide" evidence="2">
    <location>
        <begin position="1"/>
        <end position="21"/>
    </location>
</feature>
<dbReference type="SMART" id="SM00494">
    <property type="entry name" value="ChtBD2"/>
    <property type="match status" value="3"/>
</dbReference>
<evidence type="ECO:0000313" key="6">
    <source>
        <dbReference type="Proteomes" id="UP001374579"/>
    </source>
</evidence>
<keyword evidence="6" id="KW-1185">Reference proteome</keyword>
<dbReference type="PROSITE" id="PS50940">
    <property type="entry name" value="CHIT_BIND_II"/>
    <property type="match status" value="1"/>
</dbReference>
<accession>A0AAN9AXI9</accession>
<feature type="chain" id="PRO_5042923618" evidence="2">
    <location>
        <begin position="22"/>
        <end position="739"/>
    </location>
</feature>
<dbReference type="EMBL" id="JBAMIC010000018">
    <property type="protein sequence ID" value="KAK7095220.1"/>
    <property type="molecule type" value="Genomic_DNA"/>
</dbReference>
<dbReference type="InterPro" id="IPR036465">
    <property type="entry name" value="vWFA_dom_sf"/>
</dbReference>
<name>A0AAN9AXI9_9CAEN</name>
<evidence type="ECO:0000259" key="4">
    <source>
        <dbReference type="PROSITE" id="PS50940"/>
    </source>
</evidence>
<keyword evidence="2" id="KW-0732">Signal</keyword>
<evidence type="ECO:0000259" key="3">
    <source>
        <dbReference type="PROSITE" id="PS50234"/>
    </source>
</evidence>
<reference evidence="5 6" key="1">
    <citation type="submission" date="2024-02" db="EMBL/GenBank/DDBJ databases">
        <title>Chromosome-scale genome assembly of the rough periwinkle Littorina saxatilis.</title>
        <authorList>
            <person name="De Jode A."/>
            <person name="Faria R."/>
            <person name="Formenti G."/>
            <person name="Sims Y."/>
            <person name="Smith T.P."/>
            <person name="Tracey A."/>
            <person name="Wood J.M.D."/>
            <person name="Zagrodzka Z.B."/>
            <person name="Johannesson K."/>
            <person name="Butlin R.K."/>
            <person name="Leder E.H."/>
        </authorList>
    </citation>
    <scope>NUCLEOTIDE SEQUENCE [LARGE SCALE GENOMIC DNA]</scope>
    <source>
        <strain evidence="5">Snail1</strain>
        <tissue evidence="5">Muscle</tissue>
    </source>
</reference>
<dbReference type="PANTHER" id="PTHR24020:SF20">
    <property type="entry name" value="PH DOMAIN-CONTAINING PROTEIN"/>
    <property type="match status" value="1"/>
</dbReference>
<dbReference type="InterPro" id="IPR036508">
    <property type="entry name" value="Chitin-bd_dom_sf"/>
</dbReference>
<organism evidence="5 6">
    <name type="scientific">Littorina saxatilis</name>
    <dbReference type="NCBI Taxonomy" id="31220"/>
    <lineage>
        <taxon>Eukaryota</taxon>
        <taxon>Metazoa</taxon>
        <taxon>Spiralia</taxon>
        <taxon>Lophotrochozoa</taxon>
        <taxon>Mollusca</taxon>
        <taxon>Gastropoda</taxon>
        <taxon>Caenogastropoda</taxon>
        <taxon>Littorinimorpha</taxon>
        <taxon>Littorinoidea</taxon>
        <taxon>Littorinidae</taxon>
        <taxon>Littorina</taxon>
    </lineage>
</organism>
<proteinExistence type="predicted"/>
<dbReference type="AlphaFoldDB" id="A0AAN9AXI9"/>
<feature type="compositionally biased region" description="Low complexity" evidence="1">
    <location>
        <begin position="592"/>
        <end position="603"/>
    </location>
</feature>